<organism evidence="3 4">
    <name type="scientific">Paenibacillus silvae</name>
    <dbReference type="NCBI Taxonomy" id="1325358"/>
    <lineage>
        <taxon>Bacteria</taxon>
        <taxon>Bacillati</taxon>
        <taxon>Bacillota</taxon>
        <taxon>Bacilli</taxon>
        <taxon>Bacillales</taxon>
        <taxon>Paenibacillaceae</taxon>
        <taxon>Paenibacillus</taxon>
    </lineage>
</organism>
<gene>
    <name evidence="3" type="ORF">GCM10008014_39120</name>
</gene>
<dbReference type="PANTHER" id="PTHR30404">
    <property type="entry name" value="N-ACETYLMURAMOYL-L-ALANINE AMIDASE"/>
    <property type="match status" value="1"/>
</dbReference>
<evidence type="ECO:0000256" key="1">
    <source>
        <dbReference type="ARBA" id="ARBA00022801"/>
    </source>
</evidence>
<name>A0ABQ1ZHZ2_9BACL</name>
<feature type="domain" description="MurNAc-LAA" evidence="2">
    <location>
        <begin position="66"/>
        <end position="181"/>
    </location>
</feature>
<sequence>MALNGYKVFVDPGHGGKDPGAVGGGYTEAAIVLDIGKFLKTELEKLGATVQMSRSTDTYPENPDRAKASNNFGADIYVSLHINAGGGTGIETWIHDNASSYTTSLANAVNNALVAALGKTNRGVKKAPSQRGGTNIHVIDPKNTKAWAILPEMLFIDTASDRNTLVANKQTCARAIANGINSFAMTLPPI</sequence>
<protein>
    <recommendedName>
        <fullName evidence="2">MurNAc-LAA domain-containing protein</fullName>
    </recommendedName>
</protein>
<evidence type="ECO:0000313" key="3">
    <source>
        <dbReference type="EMBL" id="GGH62557.1"/>
    </source>
</evidence>
<keyword evidence="4" id="KW-1185">Reference proteome</keyword>
<dbReference type="EMBL" id="BMFU01000006">
    <property type="protein sequence ID" value="GGH62557.1"/>
    <property type="molecule type" value="Genomic_DNA"/>
</dbReference>
<dbReference type="InterPro" id="IPR050695">
    <property type="entry name" value="N-acetylmuramoyl_amidase_3"/>
</dbReference>
<dbReference type="SUPFAM" id="SSF53187">
    <property type="entry name" value="Zn-dependent exopeptidases"/>
    <property type="match status" value="1"/>
</dbReference>
<dbReference type="PANTHER" id="PTHR30404:SF0">
    <property type="entry name" value="N-ACETYLMURAMOYL-L-ALANINE AMIDASE AMIC"/>
    <property type="match status" value="1"/>
</dbReference>
<evidence type="ECO:0000313" key="4">
    <source>
        <dbReference type="Proteomes" id="UP000652153"/>
    </source>
</evidence>
<dbReference type="CDD" id="cd02696">
    <property type="entry name" value="MurNAc-LAA"/>
    <property type="match status" value="1"/>
</dbReference>
<proteinExistence type="predicted"/>
<accession>A0ABQ1ZHZ2</accession>
<dbReference type="Gene3D" id="3.40.630.40">
    <property type="entry name" value="Zn-dependent exopeptidases"/>
    <property type="match status" value="1"/>
</dbReference>
<dbReference type="RefSeq" id="WP_188593528.1">
    <property type="nucleotide sequence ID" value="NZ_BMFU01000006.1"/>
</dbReference>
<comment type="caution">
    <text evidence="3">The sequence shown here is derived from an EMBL/GenBank/DDBJ whole genome shotgun (WGS) entry which is preliminary data.</text>
</comment>
<dbReference type="InterPro" id="IPR002508">
    <property type="entry name" value="MurNAc-LAA_cat"/>
</dbReference>
<evidence type="ECO:0000259" key="2">
    <source>
        <dbReference type="SMART" id="SM00646"/>
    </source>
</evidence>
<dbReference type="Pfam" id="PF01520">
    <property type="entry name" value="Amidase_3"/>
    <property type="match status" value="1"/>
</dbReference>
<keyword evidence="1" id="KW-0378">Hydrolase</keyword>
<dbReference type="Proteomes" id="UP000652153">
    <property type="component" value="Unassembled WGS sequence"/>
</dbReference>
<dbReference type="SMART" id="SM00646">
    <property type="entry name" value="Ami_3"/>
    <property type="match status" value="1"/>
</dbReference>
<reference evidence="4" key="1">
    <citation type="journal article" date="2019" name="Int. J. Syst. Evol. Microbiol.">
        <title>The Global Catalogue of Microorganisms (GCM) 10K type strain sequencing project: providing services to taxonomists for standard genome sequencing and annotation.</title>
        <authorList>
            <consortium name="The Broad Institute Genomics Platform"/>
            <consortium name="The Broad Institute Genome Sequencing Center for Infectious Disease"/>
            <person name="Wu L."/>
            <person name="Ma J."/>
        </authorList>
    </citation>
    <scope>NUCLEOTIDE SEQUENCE [LARGE SCALE GENOMIC DNA]</scope>
    <source>
        <strain evidence="4">CGMCC 1.12770</strain>
    </source>
</reference>